<comment type="caution">
    <text evidence="1">The sequence shown here is derived from an EMBL/GenBank/DDBJ whole genome shotgun (WGS) entry which is preliminary data.</text>
</comment>
<proteinExistence type="predicted"/>
<accession>A0A3N1XTL3</accession>
<dbReference type="AlphaFoldDB" id="A0A3N1XTL3"/>
<dbReference type="InterPro" id="IPR043743">
    <property type="entry name" value="DUF5688"/>
</dbReference>
<dbReference type="EMBL" id="RJVG01000004">
    <property type="protein sequence ID" value="ROR28502.1"/>
    <property type="molecule type" value="Genomic_DNA"/>
</dbReference>
<gene>
    <name evidence="1" type="ORF">EDD66_10484</name>
</gene>
<organism evidence="1 2">
    <name type="scientific">Mobilisporobacter senegalensis</name>
    <dbReference type="NCBI Taxonomy" id="1329262"/>
    <lineage>
        <taxon>Bacteria</taxon>
        <taxon>Bacillati</taxon>
        <taxon>Bacillota</taxon>
        <taxon>Clostridia</taxon>
        <taxon>Lachnospirales</taxon>
        <taxon>Lachnospiraceae</taxon>
        <taxon>Mobilisporobacter</taxon>
    </lineage>
</organism>
<sequence>MNYNEFMKEISKEVQFKLGADYKVKVQKVDKINTEGLQSMVIWDKKQKMTPNIYLETFYDEFLEGRAMDDIVNEIIVIYNNADTNPISIIDCINDFETIKSKIYFRVVNYKKNEINLQYIPSIPILDLALVFCILVKQDENGIGNITITNDIINKWNISITEVYKEAQINTPHLFPPTVKSMSEVMMSIMKKEISQNDIDMETMEMMNLFVEDLNNQRNEETMYVASNTIGINGAAWLFYENELKEFRNKIGANLYILPSSIHEVILVPSNERLSKEDLLKMVKDVNSSQVPENEILSNNIYEYKNDIEGIIALF</sequence>
<evidence type="ECO:0008006" key="3">
    <source>
        <dbReference type="Google" id="ProtNLM"/>
    </source>
</evidence>
<dbReference type="Pfam" id="PF18941">
    <property type="entry name" value="DUF5688"/>
    <property type="match status" value="1"/>
</dbReference>
<dbReference type="RefSeq" id="WP_123609008.1">
    <property type="nucleotide sequence ID" value="NZ_RJVG01000004.1"/>
</dbReference>
<name>A0A3N1XTL3_9FIRM</name>
<evidence type="ECO:0000313" key="2">
    <source>
        <dbReference type="Proteomes" id="UP000273083"/>
    </source>
</evidence>
<protein>
    <recommendedName>
        <fullName evidence="3">DUF1444 family protein</fullName>
    </recommendedName>
</protein>
<dbReference type="OrthoDB" id="1655031at2"/>
<dbReference type="Proteomes" id="UP000273083">
    <property type="component" value="Unassembled WGS sequence"/>
</dbReference>
<reference evidence="1 2" key="1">
    <citation type="submission" date="2018-11" db="EMBL/GenBank/DDBJ databases">
        <title>Genomic Encyclopedia of Type Strains, Phase IV (KMG-IV): sequencing the most valuable type-strain genomes for metagenomic binning, comparative biology and taxonomic classification.</title>
        <authorList>
            <person name="Goeker M."/>
        </authorList>
    </citation>
    <scope>NUCLEOTIDE SEQUENCE [LARGE SCALE GENOMIC DNA]</scope>
    <source>
        <strain evidence="1 2">DSM 26537</strain>
    </source>
</reference>
<keyword evidence="2" id="KW-1185">Reference proteome</keyword>
<evidence type="ECO:0000313" key="1">
    <source>
        <dbReference type="EMBL" id="ROR28502.1"/>
    </source>
</evidence>